<reference evidence="3 4" key="1">
    <citation type="submission" date="2018-03" db="EMBL/GenBank/DDBJ databases">
        <title>Draft Genome Sequences of the Obligatory Marine Myxobacteria Enhygromyxa salina SWB005.</title>
        <authorList>
            <person name="Poehlein A."/>
            <person name="Moghaddam J.A."/>
            <person name="Harms H."/>
            <person name="Alanjari M."/>
            <person name="Koenig G.M."/>
            <person name="Daniel R."/>
            <person name="Schaeberle T.F."/>
        </authorList>
    </citation>
    <scope>NUCLEOTIDE SEQUENCE [LARGE SCALE GENOMIC DNA]</scope>
    <source>
        <strain evidence="3 4">SWB005</strain>
    </source>
</reference>
<protein>
    <submittedName>
        <fullName evidence="3">Uncharacterized protein</fullName>
    </submittedName>
</protein>
<evidence type="ECO:0000313" key="4">
    <source>
        <dbReference type="Proteomes" id="UP000237968"/>
    </source>
</evidence>
<dbReference type="PROSITE" id="PS51257">
    <property type="entry name" value="PROKAR_LIPOPROTEIN"/>
    <property type="match status" value="1"/>
</dbReference>
<keyword evidence="2" id="KW-0732">Signal</keyword>
<sequence>MNLGLSRACVLPLLLFACTPAPGLDGGTEDESAGTSESGTAGTDTDTDTGTEETGTDTGEPPPEPLMLPDVPLEPGECSSTPGGLVEACADEPCPVLFDHVIACPEGERAYLMELAISQDRALVDLEVSSPSEDAGFPRSLIVEADAVHDVEPFPGVAFTSQTNDGAVLRSMSFNAGETPTYLERVDGGWLQHVVDIDAEAELDLGVDFNVELQPMARADDSMSFAAGRTPPSDDDDSSTVYWIDGPGPDNWLTTLLVSEKPDSGPIYVGTDALDRVYTFGRASDWWPETDQIFVGFLGDALTPLGPHAPYPGYEVVVAPPRPAIAVEPAIAVLRGSEMGTSLELLTIHDSDDLGAFDVDAQLLIEECPNKVDVPDDQCPPPCHQEVGGIAANGYALARTGDGRLWALWIHTELITDTTYELAFSGTCKGTRTGAPSGELHVAELAQDGAFVRSISLPLGAITNPSAMVVAAFDQRVGVLINQPDEAMLRVLSLDVDAI</sequence>
<feature type="compositionally biased region" description="Acidic residues" evidence="1">
    <location>
        <begin position="45"/>
        <end position="55"/>
    </location>
</feature>
<dbReference type="AlphaFoldDB" id="A0A2S9YEH2"/>
<comment type="caution">
    <text evidence="3">The sequence shown here is derived from an EMBL/GenBank/DDBJ whole genome shotgun (WGS) entry which is preliminary data.</text>
</comment>
<feature type="chain" id="PRO_5015752857" evidence="2">
    <location>
        <begin position="24"/>
        <end position="499"/>
    </location>
</feature>
<dbReference type="EMBL" id="PVNK01000081">
    <property type="protein sequence ID" value="PRQ03509.1"/>
    <property type="molecule type" value="Genomic_DNA"/>
</dbReference>
<organism evidence="3 4">
    <name type="scientific">Enhygromyxa salina</name>
    <dbReference type="NCBI Taxonomy" id="215803"/>
    <lineage>
        <taxon>Bacteria</taxon>
        <taxon>Pseudomonadati</taxon>
        <taxon>Myxococcota</taxon>
        <taxon>Polyangia</taxon>
        <taxon>Nannocystales</taxon>
        <taxon>Nannocystaceae</taxon>
        <taxon>Enhygromyxa</taxon>
    </lineage>
</organism>
<feature type="signal peptide" evidence="2">
    <location>
        <begin position="1"/>
        <end position="23"/>
    </location>
</feature>
<proteinExistence type="predicted"/>
<dbReference type="Proteomes" id="UP000237968">
    <property type="component" value="Unassembled WGS sequence"/>
</dbReference>
<evidence type="ECO:0000256" key="2">
    <source>
        <dbReference type="SAM" id="SignalP"/>
    </source>
</evidence>
<feature type="compositionally biased region" description="Low complexity" evidence="1">
    <location>
        <begin position="33"/>
        <end position="44"/>
    </location>
</feature>
<feature type="region of interest" description="Disordered" evidence="1">
    <location>
        <begin position="26"/>
        <end position="79"/>
    </location>
</feature>
<keyword evidence="4" id="KW-1185">Reference proteome</keyword>
<evidence type="ECO:0000313" key="3">
    <source>
        <dbReference type="EMBL" id="PRQ03509.1"/>
    </source>
</evidence>
<accession>A0A2S9YEH2</accession>
<name>A0A2S9YEH2_9BACT</name>
<dbReference type="OrthoDB" id="5530214at2"/>
<gene>
    <name evidence="3" type="ORF">ENSA5_15390</name>
</gene>
<dbReference type="RefSeq" id="WP_106391007.1">
    <property type="nucleotide sequence ID" value="NZ_PVNK01000081.1"/>
</dbReference>
<evidence type="ECO:0000256" key="1">
    <source>
        <dbReference type="SAM" id="MobiDB-lite"/>
    </source>
</evidence>